<name>A0AAW2LWQ6_9LAMI</name>
<dbReference type="Pfam" id="PF02992">
    <property type="entry name" value="Transposase_21"/>
    <property type="match status" value="1"/>
</dbReference>
<dbReference type="EMBL" id="JACGWK010000012">
    <property type="protein sequence ID" value="KAL0323644.1"/>
    <property type="molecule type" value="Genomic_DNA"/>
</dbReference>
<proteinExistence type="predicted"/>
<comment type="caution">
    <text evidence="1">The sequence shown here is derived from an EMBL/GenBank/DDBJ whole genome shotgun (WGS) entry which is preliminary data.</text>
</comment>
<evidence type="ECO:0000313" key="1">
    <source>
        <dbReference type="EMBL" id="KAL0323644.1"/>
    </source>
</evidence>
<dbReference type="AlphaFoldDB" id="A0AAW2LWQ6"/>
<accession>A0AAW2LWQ6</accession>
<dbReference type="InterPro" id="IPR004242">
    <property type="entry name" value="Transposase_21"/>
</dbReference>
<protein>
    <submittedName>
        <fullName evidence="1">Uncharacterized protein</fullName>
    </submittedName>
</protein>
<organism evidence="1">
    <name type="scientific">Sesamum angustifolium</name>
    <dbReference type="NCBI Taxonomy" id="2727405"/>
    <lineage>
        <taxon>Eukaryota</taxon>
        <taxon>Viridiplantae</taxon>
        <taxon>Streptophyta</taxon>
        <taxon>Embryophyta</taxon>
        <taxon>Tracheophyta</taxon>
        <taxon>Spermatophyta</taxon>
        <taxon>Magnoliopsida</taxon>
        <taxon>eudicotyledons</taxon>
        <taxon>Gunneridae</taxon>
        <taxon>Pentapetalae</taxon>
        <taxon>asterids</taxon>
        <taxon>lamiids</taxon>
        <taxon>Lamiales</taxon>
        <taxon>Pedaliaceae</taxon>
        <taxon>Sesamum</taxon>
    </lineage>
</organism>
<reference evidence="1" key="2">
    <citation type="journal article" date="2024" name="Plant">
        <title>Genomic evolution and insights into agronomic trait innovations of Sesamum species.</title>
        <authorList>
            <person name="Miao H."/>
            <person name="Wang L."/>
            <person name="Qu L."/>
            <person name="Liu H."/>
            <person name="Sun Y."/>
            <person name="Le M."/>
            <person name="Wang Q."/>
            <person name="Wei S."/>
            <person name="Zheng Y."/>
            <person name="Lin W."/>
            <person name="Duan Y."/>
            <person name="Cao H."/>
            <person name="Xiong S."/>
            <person name="Wang X."/>
            <person name="Wei L."/>
            <person name="Li C."/>
            <person name="Ma Q."/>
            <person name="Ju M."/>
            <person name="Zhao R."/>
            <person name="Li G."/>
            <person name="Mu C."/>
            <person name="Tian Q."/>
            <person name="Mei H."/>
            <person name="Zhang T."/>
            <person name="Gao T."/>
            <person name="Zhang H."/>
        </authorList>
    </citation>
    <scope>NUCLEOTIDE SEQUENCE</scope>
    <source>
        <strain evidence="1">G01</strain>
    </source>
</reference>
<sequence length="299" mass="33847">MADRFSNVVHAADQSLWDSCTKSQLVVVAELVDIKANCHIFERIYDRTSQWANRILPFNHTLSGDYYNTKKLVKDLGLPIEKIHACTSLLEGETNTGRSPNMLSLEELRNVRMGLCTDGFVPHGQYGRTYSCCPVIITQYNLHPVVACGCQNVRPYHGSGFHDAGVVDVDCERPTRLWNDVWVGYCGGLKDVRSVWIIQGHSIYNTVGKRATLTATYSVSLCTTHTEGIRKPSRRILSRNKVARPRLTEEQIYDQVTNISPAVEMSLSLLDGYGSDHKWTKKSIFWDLSYWSTLLMKQP</sequence>
<reference evidence="1" key="1">
    <citation type="submission" date="2020-06" db="EMBL/GenBank/DDBJ databases">
        <authorList>
            <person name="Li T."/>
            <person name="Hu X."/>
            <person name="Zhang T."/>
            <person name="Song X."/>
            <person name="Zhang H."/>
            <person name="Dai N."/>
            <person name="Sheng W."/>
            <person name="Hou X."/>
            <person name="Wei L."/>
        </authorList>
    </citation>
    <scope>NUCLEOTIDE SEQUENCE</scope>
    <source>
        <strain evidence="1">G01</strain>
        <tissue evidence="1">Leaf</tissue>
    </source>
</reference>
<gene>
    <name evidence="1" type="ORF">Sangu_1983700</name>
</gene>